<protein>
    <submittedName>
        <fullName evidence="9">LPXTG cell wall anchor domain-containing protein</fullName>
    </submittedName>
</protein>
<gene>
    <name evidence="9" type="ORF">H9811_03530</name>
</gene>
<evidence type="ECO:0000259" key="8">
    <source>
        <dbReference type="PROSITE" id="PS50847"/>
    </source>
</evidence>
<keyword evidence="2" id="KW-0964">Secreted</keyword>
<feature type="transmembrane region" description="Helical" evidence="6">
    <location>
        <begin position="1030"/>
        <end position="1049"/>
    </location>
</feature>
<keyword evidence="6" id="KW-1133">Transmembrane helix</keyword>
<keyword evidence="4" id="KW-0572">Peptidoglycan-anchor</keyword>
<evidence type="ECO:0000256" key="7">
    <source>
        <dbReference type="SAM" id="SignalP"/>
    </source>
</evidence>
<name>A0A9D2J9P1_9FIRM</name>
<keyword evidence="6" id="KW-0812">Transmembrane</keyword>
<reference evidence="9" key="2">
    <citation type="submission" date="2021-04" db="EMBL/GenBank/DDBJ databases">
        <authorList>
            <person name="Gilroy R."/>
        </authorList>
    </citation>
    <scope>NUCLEOTIDE SEQUENCE</scope>
    <source>
        <strain evidence="9">ChiSxjej1B13-11774</strain>
    </source>
</reference>
<accession>A0A9D2J9P1</accession>
<feature type="region of interest" description="Disordered" evidence="5">
    <location>
        <begin position="33"/>
        <end position="128"/>
    </location>
</feature>
<dbReference type="InterPro" id="IPR019931">
    <property type="entry name" value="LPXTG_anchor"/>
</dbReference>
<dbReference type="Proteomes" id="UP000824048">
    <property type="component" value="Unassembled WGS sequence"/>
</dbReference>
<organism evidence="9 10">
    <name type="scientific">Candidatus Gemmiger excrementigallinarum</name>
    <dbReference type="NCBI Taxonomy" id="2838609"/>
    <lineage>
        <taxon>Bacteria</taxon>
        <taxon>Bacillati</taxon>
        <taxon>Bacillota</taxon>
        <taxon>Clostridia</taxon>
        <taxon>Eubacteriales</taxon>
        <taxon>Gemmiger</taxon>
    </lineage>
</organism>
<dbReference type="EMBL" id="DXBP01000025">
    <property type="protein sequence ID" value="HIZ41618.1"/>
    <property type="molecule type" value="Genomic_DNA"/>
</dbReference>
<sequence>MLRKKWISLLVAISMVAAMFPSTVFADADSTELDTTAPTSQTSTEVPEEETPGTEEGEQPNVTDDTTATGEADKGTNESEEDKTVTEETEEETKEPETPADETEEKTEDVEKPASEEADPDEETVVVPPVTTPEVTEDQTANNGIATMAETRTEDPFETGGTTYPTLADAVEKVSPGGIITLKRDLDDAPGVSVPSGKNFTLDFGGHTYTLKNPGAGSTGTETNGFQLLKDSTITFRNGTIRISEENGIGEGKPIMRVIQNYADLTLEGMQIYAEHQYGNEDYVLSFNNGNIIFKGNTSIYTTDPEAIAFDVCYWQSGGYDDGTYVTFENDYSGKIGGTIVYDSTDEAKGTLTIKGNGNFVGIKTSESSINGVGIQISGGTFENSFPAEYLAENVALKEQADGTFKVDEDTPVAKIGEKTYTTLEAAVGEAGSGSTITLLEDVYLGEMLTLDKADVKLDLNGYTISASVDFVDPTPTGSQDATSNDNHLIDVTADGVTITGGTLKAGTLNNHTLNIWNADGVTLENVTLDGSAAGMGGAPLIVGASNVTLKGDIALKTGENSWYGMNVDSRNVSGTDTGASLTLDSANVTVTGPKTAGIYVENSAGDGIALNFQGDPAITGEAEGFVPVQYAVDGTGKQIANATLNFNTNNGFDISDCGFGVTLTVGDGDNLTTTGFNSFEDAFAYVNDNPDAVNPYIILYEDVELDEMLVIDRDDLTINLAGKTIKASENFKKQDNNNNNHLVDIRADNVSLIAGTLQAGENNNHTLNLWNAHGVRLDGVTLDGSAAGIEGAPLVLGASDVTLAGWVRFVQGPNSWYAVNLDSKDEPAVASTLEVVDGVTTVIFDKAGQNNEGIVIDNGANADGMKVDLTGAKISVVNNEEPYTFKVIKYGKNSEDKPMTDEEKANVTVVAPALSQWPDDNYYIVDVDYNEEESSGSSHEHSYVWQGSPDEHWQYCTDCGQVVSNGAHTFQWKDGVQVCSVCGYKVTETSTASAPASSAKTAAAAPAAGTAAAAVATGIPQTGDASNPMLWVVLLAVSGSALGGLMVYKKKKEN</sequence>
<evidence type="ECO:0000313" key="9">
    <source>
        <dbReference type="EMBL" id="HIZ41618.1"/>
    </source>
</evidence>
<comment type="caution">
    <text evidence="9">The sequence shown here is derived from an EMBL/GenBank/DDBJ whole genome shotgun (WGS) entry which is preliminary data.</text>
</comment>
<evidence type="ECO:0000256" key="5">
    <source>
        <dbReference type="SAM" id="MobiDB-lite"/>
    </source>
</evidence>
<dbReference type="InterPro" id="IPR011050">
    <property type="entry name" value="Pectin_lyase_fold/virulence"/>
</dbReference>
<feature type="domain" description="Gram-positive cocci surface proteins LPxTG" evidence="8">
    <location>
        <begin position="1020"/>
        <end position="1055"/>
    </location>
</feature>
<feature type="signal peptide" evidence="7">
    <location>
        <begin position="1"/>
        <end position="26"/>
    </location>
</feature>
<reference evidence="9" key="1">
    <citation type="journal article" date="2021" name="PeerJ">
        <title>Extensive microbial diversity within the chicken gut microbiome revealed by metagenomics and culture.</title>
        <authorList>
            <person name="Gilroy R."/>
            <person name="Ravi A."/>
            <person name="Getino M."/>
            <person name="Pursley I."/>
            <person name="Horton D.L."/>
            <person name="Alikhan N.F."/>
            <person name="Baker D."/>
            <person name="Gharbi K."/>
            <person name="Hall N."/>
            <person name="Watson M."/>
            <person name="Adriaenssens E.M."/>
            <person name="Foster-Nyarko E."/>
            <person name="Jarju S."/>
            <person name="Secka A."/>
            <person name="Antonio M."/>
            <person name="Oren A."/>
            <person name="Chaudhuri R.R."/>
            <person name="La Ragione R."/>
            <person name="Hildebrand F."/>
            <person name="Pallen M.J."/>
        </authorList>
    </citation>
    <scope>NUCLEOTIDE SEQUENCE</scope>
    <source>
        <strain evidence="9">ChiSxjej1B13-11774</strain>
    </source>
</reference>
<dbReference type="AlphaFoldDB" id="A0A9D2J9P1"/>
<evidence type="ECO:0000256" key="3">
    <source>
        <dbReference type="ARBA" id="ARBA00022729"/>
    </source>
</evidence>
<dbReference type="PROSITE" id="PS50847">
    <property type="entry name" value="GRAM_POS_ANCHORING"/>
    <property type="match status" value="1"/>
</dbReference>
<keyword evidence="1" id="KW-0134">Cell wall</keyword>
<evidence type="ECO:0000313" key="10">
    <source>
        <dbReference type="Proteomes" id="UP000824048"/>
    </source>
</evidence>
<evidence type="ECO:0000256" key="1">
    <source>
        <dbReference type="ARBA" id="ARBA00022512"/>
    </source>
</evidence>
<evidence type="ECO:0000256" key="4">
    <source>
        <dbReference type="ARBA" id="ARBA00023088"/>
    </source>
</evidence>
<feature type="chain" id="PRO_5038723437" evidence="7">
    <location>
        <begin position="27"/>
        <end position="1055"/>
    </location>
</feature>
<feature type="compositionally biased region" description="Acidic residues" evidence="5">
    <location>
        <begin position="46"/>
        <end position="58"/>
    </location>
</feature>
<evidence type="ECO:0000256" key="6">
    <source>
        <dbReference type="SAM" id="Phobius"/>
    </source>
</evidence>
<keyword evidence="3 7" id="KW-0732">Signal</keyword>
<dbReference type="NCBIfam" id="TIGR01167">
    <property type="entry name" value="LPXTG_anchor"/>
    <property type="match status" value="1"/>
</dbReference>
<feature type="compositionally biased region" description="Basic and acidic residues" evidence="5">
    <location>
        <begin position="71"/>
        <end position="86"/>
    </location>
</feature>
<keyword evidence="6" id="KW-0472">Membrane</keyword>
<evidence type="ECO:0000256" key="2">
    <source>
        <dbReference type="ARBA" id="ARBA00022525"/>
    </source>
</evidence>
<feature type="compositionally biased region" description="Acidic residues" evidence="5">
    <location>
        <begin position="87"/>
        <end position="108"/>
    </location>
</feature>
<dbReference type="SUPFAM" id="SSF51126">
    <property type="entry name" value="Pectin lyase-like"/>
    <property type="match status" value="1"/>
</dbReference>
<proteinExistence type="predicted"/>